<name>A0ABU1BJZ7_9BURK</name>
<dbReference type="EMBL" id="JAUYVH010000001">
    <property type="protein sequence ID" value="MDQ9169323.1"/>
    <property type="molecule type" value="Genomic_DNA"/>
</dbReference>
<dbReference type="PANTHER" id="PTHR35585">
    <property type="entry name" value="HHE DOMAIN PROTEIN (AFU_ORTHOLOGUE AFUA_4G00730)"/>
    <property type="match status" value="1"/>
</dbReference>
<feature type="domain" description="Hemerythrin-like" evidence="2">
    <location>
        <begin position="12"/>
        <end position="127"/>
    </location>
</feature>
<sequence>MNSLASTFSPSITSMIRMDHTHVLSTFHQYKIGSSPSAKQALVRTACLGLEIHAQLEEEIFYPAMRAAAPDNHILDKSVPEHDEMRRLIAELRDMEPTDPAYDQTFMELMRDVIHHVADEETTLLPEAERIMPERLSELGAQMTKRRLELAAPHAGELAMNSFQAASASTMLFAAGALLAGSYLVKRAFSRQT</sequence>
<protein>
    <submittedName>
        <fullName evidence="3">Hemerythrin domain-containing protein</fullName>
    </submittedName>
</protein>
<evidence type="ECO:0000313" key="3">
    <source>
        <dbReference type="EMBL" id="MDQ9169323.1"/>
    </source>
</evidence>
<dbReference type="CDD" id="cd12108">
    <property type="entry name" value="Hr-like"/>
    <property type="match status" value="1"/>
</dbReference>
<feature type="transmembrane region" description="Helical" evidence="1">
    <location>
        <begin position="165"/>
        <end position="185"/>
    </location>
</feature>
<comment type="caution">
    <text evidence="3">The sequence shown here is derived from an EMBL/GenBank/DDBJ whole genome shotgun (WGS) entry which is preliminary data.</text>
</comment>
<dbReference type="RefSeq" id="WP_338435195.1">
    <property type="nucleotide sequence ID" value="NZ_JAUYVH010000001.1"/>
</dbReference>
<evidence type="ECO:0000259" key="2">
    <source>
        <dbReference type="Pfam" id="PF01814"/>
    </source>
</evidence>
<proteinExistence type="predicted"/>
<evidence type="ECO:0000256" key="1">
    <source>
        <dbReference type="SAM" id="Phobius"/>
    </source>
</evidence>
<dbReference type="Proteomes" id="UP001225596">
    <property type="component" value="Unassembled WGS sequence"/>
</dbReference>
<evidence type="ECO:0000313" key="4">
    <source>
        <dbReference type="Proteomes" id="UP001225596"/>
    </source>
</evidence>
<keyword evidence="4" id="KW-1185">Reference proteome</keyword>
<keyword evidence="1" id="KW-1133">Transmembrane helix</keyword>
<reference evidence="3 4" key="1">
    <citation type="submission" date="2023-08" db="EMBL/GenBank/DDBJ databases">
        <title>Oxalobacteraceae gen .nov., isolated from river sludge outside the plant.</title>
        <authorList>
            <person name="Zhao S.Y."/>
        </authorList>
    </citation>
    <scope>NUCLEOTIDE SEQUENCE [LARGE SCALE GENOMIC DNA]</scope>
    <source>
        <strain evidence="3 4">R-40</strain>
    </source>
</reference>
<dbReference type="Gene3D" id="1.20.120.520">
    <property type="entry name" value="nmb1532 protein domain like"/>
    <property type="match status" value="1"/>
</dbReference>
<dbReference type="InterPro" id="IPR012312">
    <property type="entry name" value="Hemerythrin-like"/>
</dbReference>
<accession>A0ABU1BJZ7</accession>
<dbReference type="PANTHER" id="PTHR35585:SF1">
    <property type="entry name" value="HHE DOMAIN PROTEIN (AFU_ORTHOLOGUE AFUA_4G00730)"/>
    <property type="match status" value="1"/>
</dbReference>
<dbReference type="Pfam" id="PF01814">
    <property type="entry name" value="Hemerythrin"/>
    <property type="match status" value="1"/>
</dbReference>
<organism evidence="3 4">
    <name type="scientific">Keguizhuia sedimenti</name>
    <dbReference type="NCBI Taxonomy" id="3064264"/>
    <lineage>
        <taxon>Bacteria</taxon>
        <taxon>Pseudomonadati</taxon>
        <taxon>Pseudomonadota</taxon>
        <taxon>Betaproteobacteria</taxon>
        <taxon>Burkholderiales</taxon>
        <taxon>Oxalobacteraceae</taxon>
        <taxon>Keguizhuia</taxon>
    </lineage>
</organism>
<gene>
    <name evidence="3" type="ORF">Q8A64_02745</name>
</gene>
<keyword evidence="1" id="KW-0472">Membrane</keyword>
<keyword evidence="1" id="KW-0812">Transmembrane</keyword>